<dbReference type="Gene3D" id="1.25.40.20">
    <property type="entry name" value="Ankyrin repeat-containing domain"/>
    <property type="match status" value="1"/>
</dbReference>
<protein>
    <submittedName>
        <fullName evidence="3">Uncharacterized protein</fullName>
    </submittedName>
</protein>
<comment type="caution">
    <text evidence="3">The sequence shown here is derived from an EMBL/GenBank/DDBJ whole genome shotgun (WGS) entry which is preliminary data.</text>
</comment>
<name>A0ABW2XAW0_9ACTN</name>
<organism evidence="3 4">
    <name type="scientific">Streptomyces sanglieri</name>
    <dbReference type="NCBI Taxonomy" id="193460"/>
    <lineage>
        <taxon>Bacteria</taxon>
        <taxon>Bacillati</taxon>
        <taxon>Actinomycetota</taxon>
        <taxon>Actinomycetes</taxon>
        <taxon>Kitasatosporales</taxon>
        <taxon>Streptomycetaceae</taxon>
        <taxon>Streptomyces</taxon>
    </lineage>
</organism>
<accession>A0ABW2XAW0</accession>
<gene>
    <name evidence="3" type="ORF">ACFQ2K_47475</name>
</gene>
<feature type="region of interest" description="Disordered" evidence="2">
    <location>
        <begin position="64"/>
        <end position="99"/>
    </location>
</feature>
<evidence type="ECO:0000313" key="3">
    <source>
        <dbReference type="EMBL" id="MFD0629130.1"/>
    </source>
</evidence>
<feature type="repeat" description="ANK" evidence="1">
    <location>
        <begin position="41"/>
        <end position="73"/>
    </location>
</feature>
<dbReference type="Proteomes" id="UP001596915">
    <property type="component" value="Unassembled WGS sequence"/>
</dbReference>
<dbReference type="EMBL" id="JBHTGL010000008">
    <property type="protein sequence ID" value="MFD0629130.1"/>
    <property type="molecule type" value="Genomic_DNA"/>
</dbReference>
<evidence type="ECO:0000256" key="1">
    <source>
        <dbReference type="PROSITE-ProRule" id="PRU00023"/>
    </source>
</evidence>
<dbReference type="SUPFAM" id="SSF48403">
    <property type="entry name" value="Ankyrin repeat"/>
    <property type="match status" value="1"/>
</dbReference>
<proteinExistence type="predicted"/>
<keyword evidence="1" id="KW-0040">ANK repeat</keyword>
<keyword evidence="4" id="KW-1185">Reference proteome</keyword>
<dbReference type="Pfam" id="PF00023">
    <property type="entry name" value="Ank"/>
    <property type="match status" value="1"/>
</dbReference>
<dbReference type="PROSITE" id="PS50088">
    <property type="entry name" value="ANK_REPEAT"/>
    <property type="match status" value="1"/>
</dbReference>
<dbReference type="InterPro" id="IPR002110">
    <property type="entry name" value="Ankyrin_rpt"/>
</dbReference>
<reference evidence="4" key="1">
    <citation type="journal article" date="2019" name="Int. J. Syst. Evol. Microbiol.">
        <title>The Global Catalogue of Microorganisms (GCM) 10K type strain sequencing project: providing services to taxonomists for standard genome sequencing and annotation.</title>
        <authorList>
            <consortium name="The Broad Institute Genomics Platform"/>
            <consortium name="The Broad Institute Genome Sequencing Center for Infectious Disease"/>
            <person name="Wu L."/>
            <person name="Ma J."/>
        </authorList>
    </citation>
    <scope>NUCLEOTIDE SEQUENCE [LARGE SCALE GENOMIC DNA]</scope>
    <source>
        <strain evidence="4">JCM 12607</strain>
    </source>
</reference>
<evidence type="ECO:0000313" key="4">
    <source>
        <dbReference type="Proteomes" id="UP001596915"/>
    </source>
</evidence>
<dbReference type="PROSITE" id="PS50297">
    <property type="entry name" value="ANK_REP_REGION"/>
    <property type="match status" value="1"/>
</dbReference>
<evidence type="ECO:0000256" key="2">
    <source>
        <dbReference type="SAM" id="MobiDB-lite"/>
    </source>
</evidence>
<dbReference type="InterPro" id="IPR036770">
    <property type="entry name" value="Ankyrin_rpt-contain_sf"/>
</dbReference>
<sequence length="99" mass="10354">MNRRRRKKLSQHLGTAVLMGESGRVKVILRAGADPERADSEGVTPLCLASVNGEAEMARLLLVSGASQDTESGGLGRPARMPEQSPSSSLRGKSGRGPG</sequence>